<evidence type="ECO:0000313" key="2">
    <source>
        <dbReference type="Proteomes" id="UP000092445"/>
    </source>
</evidence>
<dbReference type="VEuPathDB" id="VectorBase:GPAI002508"/>
<dbReference type="Proteomes" id="UP000092445">
    <property type="component" value="Unassembled WGS sequence"/>
</dbReference>
<dbReference type="AlphaFoldDB" id="A0A1A9Z389"/>
<keyword evidence="2" id="KW-1185">Reference proteome</keyword>
<evidence type="ECO:0000313" key="1">
    <source>
        <dbReference type="EnsemblMetazoa" id="GPAI002508-PA"/>
    </source>
</evidence>
<reference evidence="2" key="1">
    <citation type="submission" date="2014-03" db="EMBL/GenBank/DDBJ databases">
        <authorList>
            <person name="Aksoy S."/>
            <person name="Warren W."/>
            <person name="Wilson R.K."/>
        </authorList>
    </citation>
    <scope>NUCLEOTIDE SEQUENCE [LARGE SCALE GENOMIC DNA]</scope>
    <source>
        <strain evidence="2">IAEA</strain>
    </source>
</reference>
<name>A0A1A9Z389_GLOPL</name>
<protein>
    <submittedName>
        <fullName evidence="1">Uncharacterized protein</fullName>
    </submittedName>
</protein>
<dbReference type="EnsemblMetazoa" id="GPAI002508-RA">
    <property type="protein sequence ID" value="GPAI002508-PA"/>
    <property type="gene ID" value="GPAI002508"/>
</dbReference>
<proteinExistence type="predicted"/>
<organism evidence="1 2">
    <name type="scientific">Glossina pallidipes</name>
    <name type="common">Tsetse fly</name>
    <dbReference type="NCBI Taxonomy" id="7398"/>
    <lineage>
        <taxon>Eukaryota</taxon>
        <taxon>Metazoa</taxon>
        <taxon>Ecdysozoa</taxon>
        <taxon>Arthropoda</taxon>
        <taxon>Hexapoda</taxon>
        <taxon>Insecta</taxon>
        <taxon>Pterygota</taxon>
        <taxon>Neoptera</taxon>
        <taxon>Endopterygota</taxon>
        <taxon>Diptera</taxon>
        <taxon>Brachycera</taxon>
        <taxon>Muscomorpha</taxon>
        <taxon>Hippoboscoidea</taxon>
        <taxon>Glossinidae</taxon>
        <taxon>Glossina</taxon>
    </lineage>
</organism>
<sequence>MNFSHKHVFVQKTKHDNRLKHEAKDEHDEHMVMLYCSDDDDGDGDGNGDGGTIAIPICSYICFIQCSILRLSKATSVSQDLHGLHLEAAQHSKRQYFASCRHHTTHLHVTSIR</sequence>
<reference evidence="1" key="2">
    <citation type="submission" date="2020-05" db="UniProtKB">
        <authorList>
            <consortium name="EnsemblMetazoa"/>
        </authorList>
    </citation>
    <scope>IDENTIFICATION</scope>
    <source>
        <strain evidence="1">IAEA</strain>
    </source>
</reference>
<accession>A0A1A9Z389</accession>